<feature type="transmembrane region" description="Helical" evidence="1">
    <location>
        <begin position="51"/>
        <end position="73"/>
    </location>
</feature>
<reference evidence="3 4" key="1">
    <citation type="submission" date="2019-04" db="EMBL/GenBank/DDBJ databases">
        <title>Natronospirillum operosus gen. nov., sp. nov., a haloalkaliphilic satellite isolated from decaying biomass of laboratory culture of cyanobacterium Geitlerinema sp. and proposal of Natronospirillaceae fam. nov. and Saccharospirillaceae fam. nov.</title>
        <authorList>
            <person name="Kevbrin V."/>
            <person name="Boltyanskaya Y."/>
            <person name="Koziaeva V."/>
            <person name="Grouzdev D.S."/>
            <person name="Park M."/>
            <person name="Cho J."/>
        </authorList>
    </citation>
    <scope>NUCLEOTIDE SEQUENCE [LARGE SCALE GENOMIC DNA]</scope>
    <source>
        <strain evidence="3 4">G-116</strain>
    </source>
</reference>
<keyword evidence="1" id="KW-0812">Transmembrane</keyword>
<feature type="transmembrane region" description="Helical" evidence="1">
    <location>
        <begin position="23"/>
        <end position="44"/>
    </location>
</feature>
<sequence>MEFFSILGDNVALGLATALTPEHLFYCALGVFLGTLAGVIPGIGTLAAMSLLFPLTFYLSPTAALVMLAGIYYGTTYGGSTTSILLNLPGTPSAAVACIDGHPMASQGRAGVALLITTIASFVGATVGILLMMLFSPMIVSVALQFGPTEYFSLMALGLIVAATMSNESPLKGLAMILVGIIVGLVGLDIYTGAGRFTFSSPTLYDGISIVALAMGLFGVSQIIGSIRSAESKVSNIQKITIRSMLPTLTECRQSVKPLFRGAGIGSFFGALPGSGGTIASFVAYATEKKISKTPERFGHGAIEGLASPESANNAADQTAFIPTMALGIPGTASMAMMLGVLMIHGISPGPSLMSNSPDLFWGLIMSFWIGNLLLLLINIPMIGLWVNLLRTPYQYLYPGILMFICLGTYSVSNSTIDLWLVILFGLAGYALLRLNFTLPPLLLGFVLGPLMEENFRRAMLYSRGDLSTFVTHPISGSFLGLAVAILATSFYLSARRKRLKEAPAP</sequence>
<feature type="transmembrane region" description="Helical" evidence="1">
    <location>
        <begin position="142"/>
        <end position="165"/>
    </location>
</feature>
<evidence type="ECO:0000256" key="1">
    <source>
        <dbReference type="SAM" id="Phobius"/>
    </source>
</evidence>
<dbReference type="PANTHER" id="PTHR35342:SF5">
    <property type="entry name" value="TRICARBOXYLIC TRANSPORT PROTEIN"/>
    <property type="match status" value="1"/>
</dbReference>
<gene>
    <name evidence="3" type="ORF">E4656_11200</name>
</gene>
<evidence type="ECO:0000313" key="3">
    <source>
        <dbReference type="EMBL" id="TGG93598.1"/>
    </source>
</evidence>
<dbReference type="PANTHER" id="PTHR35342">
    <property type="entry name" value="TRICARBOXYLIC TRANSPORT PROTEIN"/>
    <property type="match status" value="1"/>
</dbReference>
<feature type="transmembrane region" description="Helical" evidence="1">
    <location>
        <begin position="171"/>
        <end position="191"/>
    </location>
</feature>
<feature type="transmembrane region" description="Helical" evidence="1">
    <location>
        <begin position="265"/>
        <end position="287"/>
    </location>
</feature>
<proteinExistence type="predicted"/>
<feature type="transmembrane region" description="Helical" evidence="1">
    <location>
        <begin position="112"/>
        <end position="135"/>
    </location>
</feature>
<dbReference type="EMBL" id="SRMF01000003">
    <property type="protein sequence ID" value="TGG93598.1"/>
    <property type="molecule type" value="Genomic_DNA"/>
</dbReference>
<dbReference type="RefSeq" id="WP_135483338.1">
    <property type="nucleotide sequence ID" value="NZ_SRMF01000003.1"/>
</dbReference>
<dbReference type="Proteomes" id="UP000297475">
    <property type="component" value="Unassembled WGS sequence"/>
</dbReference>
<dbReference type="AlphaFoldDB" id="A0A4Z0WG93"/>
<protein>
    <submittedName>
        <fullName evidence="3">Tripartite tricarboxylate transporter permease</fullName>
    </submittedName>
</protein>
<keyword evidence="1" id="KW-0472">Membrane</keyword>
<dbReference type="Pfam" id="PF01970">
    <property type="entry name" value="TctA"/>
    <property type="match status" value="1"/>
</dbReference>
<evidence type="ECO:0000259" key="2">
    <source>
        <dbReference type="Pfam" id="PF01970"/>
    </source>
</evidence>
<feature type="transmembrane region" description="Helical" evidence="1">
    <location>
        <begin position="360"/>
        <end position="389"/>
    </location>
</feature>
<comment type="caution">
    <text evidence="3">The sequence shown here is derived from an EMBL/GenBank/DDBJ whole genome shotgun (WGS) entry which is preliminary data.</text>
</comment>
<organism evidence="3 4">
    <name type="scientific">Natronospirillum operosum</name>
    <dbReference type="NCBI Taxonomy" id="2759953"/>
    <lineage>
        <taxon>Bacteria</taxon>
        <taxon>Pseudomonadati</taxon>
        <taxon>Pseudomonadota</taxon>
        <taxon>Gammaproteobacteria</taxon>
        <taxon>Oceanospirillales</taxon>
        <taxon>Natronospirillaceae</taxon>
        <taxon>Natronospirillum</taxon>
    </lineage>
</organism>
<feature type="transmembrane region" description="Helical" evidence="1">
    <location>
        <begin position="419"/>
        <end position="449"/>
    </location>
</feature>
<accession>A0A4Z0WG93</accession>
<feature type="domain" description="DUF112" evidence="2">
    <location>
        <begin position="24"/>
        <end position="444"/>
    </location>
</feature>
<keyword evidence="1" id="KW-1133">Transmembrane helix</keyword>
<feature type="transmembrane region" description="Helical" evidence="1">
    <location>
        <begin position="470"/>
        <end position="493"/>
    </location>
</feature>
<feature type="transmembrane region" description="Helical" evidence="1">
    <location>
        <begin position="327"/>
        <end position="348"/>
    </location>
</feature>
<name>A0A4Z0WG93_9GAMM</name>
<dbReference type="InterPro" id="IPR002823">
    <property type="entry name" value="DUF112_TM"/>
</dbReference>
<keyword evidence="4" id="KW-1185">Reference proteome</keyword>
<feature type="transmembrane region" description="Helical" evidence="1">
    <location>
        <begin position="203"/>
        <end position="224"/>
    </location>
</feature>
<evidence type="ECO:0000313" key="4">
    <source>
        <dbReference type="Proteomes" id="UP000297475"/>
    </source>
</evidence>
<dbReference type="OrthoDB" id="9806425at2"/>